<dbReference type="InterPro" id="IPR023346">
    <property type="entry name" value="Lysozyme-like_dom_sf"/>
</dbReference>
<evidence type="ECO:0000259" key="10">
    <source>
        <dbReference type="PROSITE" id="PS50011"/>
    </source>
</evidence>
<dbReference type="Pfam" id="PF00069">
    <property type="entry name" value="Pkinase"/>
    <property type="match status" value="1"/>
</dbReference>
<evidence type="ECO:0000256" key="4">
    <source>
        <dbReference type="ARBA" id="ARBA00022741"/>
    </source>
</evidence>
<dbReference type="SUPFAM" id="SSF56112">
    <property type="entry name" value="Protein kinase-like (PK-like)"/>
    <property type="match status" value="1"/>
</dbReference>
<dbReference type="InterPro" id="IPR000719">
    <property type="entry name" value="Prot_kinase_dom"/>
</dbReference>
<dbReference type="InterPro" id="IPR017441">
    <property type="entry name" value="Protein_kinase_ATP_BS"/>
</dbReference>
<comment type="caution">
    <text evidence="11">The sequence shown here is derived from an EMBL/GenBank/DDBJ whole genome shotgun (WGS) entry which is preliminary data.</text>
</comment>
<dbReference type="AlphaFoldDB" id="A0A7W5EZ96"/>
<feature type="domain" description="Protein kinase" evidence="10">
    <location>
        <begin position="30"/>
        <end position="304"/>
    </location>
</feature>
<organism evidence="11 12">
    <name type="scientific">Streptomyces violarus</name>
    <dbReference type="NCBI Taxonomy" id="67380"/>
    <lineage>
        <taxon>Bacteria</taxon>
        <taxon>Bacillati</taxon>
        <taxon>Actinomycetota</taxon>
        <taxon>Actinomycetes</taxon>
        <taxon>Kitasatosporales</taxon>
        <taxon>Streptomycetaceae</taxon>
        <taxon>Streptomyces</taxon>
    </lineage>
</organism>
<evidence type="ECO:0000313" key="12">
    <source>
        <dbReference type="Proteomes" id="UP000572907"/>
    </source>
</evidence>
<gene>
    <name evidence="11" type="ORF">FHS41_000675</name>
</gene>
<evidence type="ECO:0000256" key="2">
    <source>
        <dbReference type="ARBA" id="ARBA00022527"/>
    </source>
</evidence>
<evidence type="ECO:0000256" key="9">
    <source>
        <dbReference type="SAM" id="Phobius"/>
    </source>
</evidence>
<evidence type="ECO:0000256" key="5">
    <source>
        <dbReference type="ARBA" id="ARBA00022777"/>
    </source>
</evidence>
<dbReference type="SUPFAM" id="SSF53955">
    <property type="entry name" value="Lysozyme-like"/>
    <property type="match status" value="1"/>
</dbReference>
<dbReference type="Proteomes" id="UP000572907">
    <property type="component" value="Unassembled WGS sequence"/>
</dbReference>
<keyword evidence="4 7" id="KW-0547">Nucleotide-binding</keyword>
<dbReference type="RefSeq" id="WP_229844898.1">
    <property type="nucleotide sequence ID" value="NZ_BMUP01000001.1"/>
</dbReference>
<keyword evidence="9" id="KW-0472">Membrane</keyword>
<keyword evidence="5" id="KW-0418">Kinase</keyword>
<dbReference type="GO" id="GO:0004674">
    <property type="term" value="F:protein serine/threonine kinase activity"/>
    <property type="evidence" value="ECO:0007669"/>
    <property type="project" value="UniProtKB-KW"/>
</dbReference>
<dbReference type="PANTHER" id="PTHR43289">
    <property type="entry name" value="MITOGEN-ACTIVATED PROTEIN KINASE KINASE KINASE 20-RELATED"/>
    <property type="match status" value="1"/>
</dbReference>
<keyword evidence="9" id="KW-1133">Transmembrane helix</keyword>
<dbReference type="PROSITE" id="PS50011">
    <property type="entry name" value="PROTEIN_KINASE_DOM"/>
    <property type="match status" value="1"/>
</dbReference>
<feature type="region of interest" description="Disordered" evidence="8">
    <location>
        <begin position="474"/>
        <end position="563"/>
    </location>
</feature>
<feature type="region of interest" description="Disordered" evidence="8">
    <location>
        <begin position="1"/>
        <end position="21"/>
    </location>
</feature>
<dbReference type="CDD" id="cd14014">
    <property type="entry name" value="STKc_PknB_like"/>
    <property type="match status" value="1"/>
</dbReference>
<dbReference type="EC" id="2.7.11.1" evidence="1"/>
<dbReference type="Gene3D" id="1.10.510.10">
    <property type="entry name" value="Transferase(Phosphotransferase) domain 1"/>
    <property type="match status" value="1"/>
</dbReference>
<feature type="region of interest" description="Disordered" evidence="8">
    <location>
        <begin position="349"/>
        <end position="374"/>
    </location>
</feature>
<feature type="transmembrane region" description="Helical" evidence="9">
    <location>
        <begin position="318"/>
        <end position="341"/>
    </location>
</feature>
<dbReference type="PROSITE" id="PS00107">
    <property type="entry name" value="PROTEIN_KINASE_ATP"/>
    <property type="match status" value="1"/>
</dbReference>
<evidence type="ECO:0000313" key="11">
    <source>
        <dbReference type="EMBL" id="MBB3074206.1"/>
    </source>
</evidence>
<evidence type="ECO:0000256" key="1">
    <source>
        <dbReference type="ARBA" id="ARBA00012513"/>
    </source>
</evidence>
<dbReference type="GO" id="GO:0005524">
    <property type="term" value="F:ATP binding"/>
    <property type="evidence" value="ECO:0007669"/>
    <property type="project" value="UniProtKB-UniRule"/>
</dbReference>
<sequence length="563" mass="58738">MTTTGARDPQDDDFEAPRPRLPEGFRIEGWETGAVIGSGGWGTVYEARTVADGTPVAVKVLPTGALGPGQRAALGELVAREVRFSAEADHPHLVRTHAVCTVEASELPALDGAIALVMDRAEASLKDVLDAAASGRPIDGAERVLRGVAAGLAHMHDAGWVHGDLKPANVLLGPGGQVWLADFGLATELDGTHAHLPPLGTLDHLPPEWWSQRTGTQGAVVRPTADIWAFGVLAHQVLTGGLHPFPGATARARSLSAQTYARGTAPLRLDAGLADDMRLLIADCLAPDHSTRLPHTARGIAARIEDITGSPRRRGRRLVPAVAAGFVVLTAGAVAGVALLGGGVGTRDDDRDGGVSATVTGARRPVPGEIPADSDVPEALRPVIARAAHRCTDEEITPVLLAALIKAESGFDADATRPQSEEYGIAMWTPSVFRAWAVDGDGDGDKDHMSPPDAIATMSLYVCWLDQRFKTGRAAEEGPSRAGRGRLPHQRPHGHRGGRRPGSGTAARGQGAALPRRLRAVTPGRTRAVGRTHQGPAHRSSPVPVTAAVSRTPGRSAAGCPAS</sequence>
<keyword evidence="2" id="KW-0723">Serine/threonine-protein kinase</keyword>
<protein>
    <recommendedName>
        <fullName evidence="1">non-specific serine/threonine protein kinase</fullName>
        <ecNumber evidence="1">2.7.11.1</ecNumber>
    </recommendedName>
</protein>
<evidence type="ECO:0000256" key="3">
    <source>
        <dbReference type="ARBA" id="ARBA00022679"/>
    </source>
</evidence>
<dbReference type="Gene3D" id="1.10.530.10">
    <property type="match status" value="1"/>
</dbReference>
<keyword evidence="9" id="KW-0812">Transmembrane</keyword>
<evidence type="ECO:0000256" key="7">
    <source>
        <dbReference type="PROSITE-ProRule" id="PRU10141"/>
    </source>
</evidence>
<dbReference type="PANTHER" id="PTHR43289:SF6">
    <property type="entry name" value="SERINE_THREONINE-PROTEIN KINASE NEKL-3"/>
    <property type="match status" value="1"/>
</dbReference>
<dbReference type="InterPro" id="IPR011009">
    <property type="entry name" value="Kinase-like_dom_sf"/>
</dbReference>
<keyword evidence="12" id="KW-1185">Reference proteome</keyword>
<proteinExistence type="predicted"/>
<feature type="binding site" evidence="7">
    <location>
        <position position="59"/>
    </location>
    <ligand>
        <name>ATP</name>
        <dbReference type="ChEBI" id="CHEBI:30616"/>
    </ligand>
</feature>
<name>A0A7W5EZ96_9ACTN</name>
<keyword evidence="6 7" id="KW-0067">ATP-binding</keyword>
<dbReference type="SMART" id="SM00220">
    <property type="entry name" value="S_TKc"/>
    <property type="match status" value="1"/>
</dbReference>
<evidence type="ECO:0000256" key="6">
    <source>
        <dbReference type="ARBA" id="ARBA00022840"/>
    </source>
</evidence>
<feature type="compositionally biased region" description="Basic residues" evidence="8">
    <location>
        <begin position="483"/>
        <end position="499"/>
    </location>
</feature>
<evidence type="ECO:0000256" key="8">
    <source>
        <dbReference type="SAM" id="MobiDB-lite"/>
    </source>
</evidence>
<accession>A0A7W5EZ96</accession>
<keyword evidence="3" id="KW-0808">Transferase</keyword>
<reference evidence="11 12" key="1">
    <citation type="submission" date="2020-08" db="EMBL/GenBank/DDBJ databases">
        <title>Genomic Encyclopedia of Type Strains, Phase III (KMG-III): the genomes of soil and plant-associated and newly described type strains.</title>
        <authorList>
            <person name="Whitman W."/>
        </authorList>
    </citation>
    <scope>NUCLEOTIDE SEQUENCE [LARGE SCALE GENOMIC DNA]</scope>
    <source>
        <strain evidence="11 12">CECT 3237</strain>
    </source>
</reference>
<dbReference type="EMBL" id="JACHXE010000001">
    <property type="protein sequence ID" value="MBB3074206.1"/>
    <property type="molecule type" value="Genomic_DNA"/>
</dbReference>